<name>A0A511Y8N2_9FLAO</name>
<evidence type="ECO:0000313" key="1">
    <source>
        <dbReference type="EMBL" id="GEN71561.1"/>
    </source>
</evidence>
<comment type="caution">
    <text evidence="1">The sequence shown here is derived from an EMBL/GenBank/DDBJ whole genome shotgun (WGS) entry which is preliminary data.</text>
</comment>
<dbReference type="Proteomes" id="UP000321150">
    <property type="component" value="Unassembled WGS sequence"/>
</dbReference>
<organism evidence="1 2">
    <name type="scientific">Chryseobacterium lathyri</name>
    <dbReference type="NCBI Taxonomy" id="395933"/>
    <lineage>
        <taxon>Bacteria</taxon>
        <taxon>Pseudomonadati</taxon>
        <taxon>Bacteroidota</taxon>
        <taxon>Flavobacteriia</taxon>
        <taxon>Flavobacteriales</taxon>
        <taxon>Weeksellaceae</taxon>
        <taxon>Chryseobacterium group</taxon>
        <taxon>Chryseobacterium</taxon>
    </lineage>
</organism>
<evidence type="ECO:0000313" key="2">
    <source>
        <dbReference type="Proteomes" id="UP000321150"/>
    </source>
</evidence>
<accession>A0A511Y8N2</accession>
<dbReference type="AlphaFoldDB" id="A0A511Y8N2"/>
<sequence>MRDLCNQVYISARKTIEDVKNNYKYLDGLYSLVVNNNGESPYYKKAKTQFGKLTKEMFINSIKNKKIIFVLAVLDTSTSKRSLVNDISKFNSNIAKFTLIDLSKNMRNLGVNFQILQLDK</sequence>
<dbReference type="OrthoDB" id="740138at2"/>
<reference evidence="1 2" key="1">
    <citation type="submission" date="2019-07" db="EMBL/GenBank/DDBJ databases">
        <title>Whole genome shotgun sequence of Chryseobacterium lathyri NBRC 105250.</title>
        <authorList>
            <person name="Hosoyama A."/>
            <person name="Uohara A."/>
            <person name="Ohji S."/>
            <person name="Ichikawa N."/>
        </authorList>
    </citation>
    <scope>NUCLEOTIDE SEQUENCE [LARGE SCALE GENOMIC DNA]</scope>
    <source>
        <strain evidence="1 2">NBRC 105250</strain>
    </source>
</reference>
<gene>
    <name evidence="1" type="ORF">CLA01_16330</name>
</gene>
<proteinExistence type="predicted"/>
<dbReference type="EMBL" id="BJYI01000005">
    <property type="protein sequence ID" value="GEN71561.1"/>
    <property type="molecule type" value="Genomic_DNA"/>
</dbReference>
<dbReference type="RefSeq" id="WP_111954831.1">
    <property type="nucleotide sequence ID" value="NZ_BJYI01000005.1"/>
</dbReference>
<protein>
    <submittedName>
        <fullName evidence="1">Uncharacterized protein</fullName>
    </submittedName>
</protein>